<feature type="coiled-coil region" evidence="1">
    <location>
        <begin position="101"/>
        <end position="132"/>
    </location>
</feature>
<keyword evidence="1" id="KW-0175">Coiled coil</keyword>
<proteinExistence type="predicted"/>
<evidence type="ECO:0000313" key="4">
    <source>
        <dbReference type="Proteomes" id="UP000054870"/>
    </source>
</evidence>
<sequence length="186" mass="20564">MSHEHAPHDHLVEHAAHAGDPLSRWVAVFTAILAALAGLLHYEEGVLQTQALIFKNDAVLLQSKASDQWSYYQAQSSKGHLMELAAELAPQERQAFYRDQITKYEDRKKEIAAKARELEKEVEAANQRSEAKEHPQHLFGQALAWLSVAISLAAITSLTGSRKLFWLAGLMGAAGLGVSIFAFLHL</sequence>
<keyword evidence="2" id="KW-1133">Transmembrane helix</keyword>
<feature type="transmembrane region" description="Helical" evidence="2">
    <location>
        <begin position="22"/>
        <end position="42"/>
    </location>
</feature>
<dbReference type="OrthoDB" id="9806096at2"/>
<gene>
    <name evidence="3" type="ORF">AWB75_04646</name>
</gene>
<feature type="transmembrane region" description="Helical" evidence="2">
    <location>
        <begin position="138"/>
        <end position="158"/>
    </location>
</feature>
<evidence type="ECO:0000313" key="3">
    <source>
        <dbReference type="EMBL" id="SAK78254.1"/>
    </source>
</evidence>
<protein>
    <recommendedName>
        <fullName evidence="5">Tranmembrane protein</fullName>
    </recommendedName>
</protein>
<dbReference type="InterPro" id="IPR025570">
    <property type="entry name" value="DUF4337"/>
</dbReference>
<dbReference type="Proteomes" id="UP000054870">
    <property type="component" value="Unassembled WGS sequence"/>
</dbReference>
<accession>A0A158C7C9</accession>
<comment type="caution">
    <text evidence="3">The sequence shown here is derived from an EMBL/GenBank/DDBJ whole genome shotgun (WGS) entry which is preliminary data.</text>
</comment>
<evidence type="ECO:0000256" key="1">
    <source>
        <dbReference type="SAM" id="Coils"/>
    </source>
</evidence>
<dbReference type="Pfam" id="PF14235">
    <property type="entry name" value="DUF4337"/>
    <property type="match status" value="1"/>
</dbReference>
<keyword evidence="2" id="KW-0472">Membrane</keyword>
<name>A0A158C7C9_9BURK</name>
<evidence type="ECO:0000256" key="2">
    <source>
        <dbReference type="SAM" id="Phobius"/>
    </source>
</evidence>
<keyword evidence="2" id="KW-0812">Transmembrane</keyword>
<organism evidence="3 4">
    <name type="scientific">Caballeronia catudaia</name>
    <dbReference type="NCBI Taxonomy" id="1777136"/>
    <lineage>
        <taxon>Bacteria</taxon>
        <taxon>Pseudomonadati</taxon>
        <taxon>Pseudomonadota</taxon>
        <taxon>Betaproteobacteria</taxon>
        <taxon>Burkholderiales</taxon>
        <taxon>Burkholderiaceae</taxon>
        <taxon>Caballeronia</taxon>
    </lineage>
</organism>
<keyword evidence="4" id="KW-1185">Reference proteome</keyword>
<dbReference type="AlphaFoldDB" id="A0A158C7C9"/>
<reference evidence="3" key="1">
    <citation type="submission" date="2016-01" db="EMBL/GenBank/DDBJ databases">
        <authorList>
            <person name="Peeters C."/>
        </authorList>
    </citation>
    <scope>NUCLEOTIDE SEQUENCE [LARGE SCALE GENOMIC DNA]</scope>
    <source>
        <strain evidence="3">LMG 29318</strain>
    </source>
</reference>
<evidence type="ECO:0008006" key="5">
    <source>
        <dbReference type="Google" id="ProtNLM"/>
    </source>
</evidence>
<dbReference type="RefSeq" id="WP_061126402.1">
    <property type="nucleotide sequence ID" value="NZ_FCOF02000024.1"/>
</dbReference>
<dbReference type="EMBL" id="FCOF02000024">
    <property type="protein sequence ID" value="SAK78254.1"/>
    <property type="molecule type" value="Genomic_DNA"/>
</dbReference>
<feature type="transmembrane region" description="Helical" evidence="2">
    <location>
        <begin position="164"/>
        <end position="184"/>
    </location>
</feature>